<dbReference type="EMBL" id="BAABLX010000028">
    <property type="protein sequence ID" value="GAA4949133.1"/>
    <property type="molecule type" value="Genomic_DNA"/>
</dbReference>
<reference evidence="2" key="1">
    <citation type="journal article" date="2019" name="Int. J. Syst. Evol. Microbiol.">
        <title>The Global Catalogue of Microorganisms (GCM) 10K type strain sequencing project: providing services to taxonomists for standard genome sequencing and annotation.</title>
        <authorList>
            <consortium name="The Broad Institute Genomics Platform"/>
            <consortium name="The Broad Institute Genome Sequencing Center for Infectious Disease"/>
            <person name="Wu L."/>
            <person name="Ma J."/>
        </authorList>
    </citation>
    <scope>NUCLEOTIDE SEQUENCE [LARGE SCALE GENOMIC DNA]</scope>
    <source>
        <strain evidence="2">JCM 19134</strain>
    </source>
</reference>
<evidence type="ECO:0000313" key="2">
    <source>
        <dbReference type="Proteomes" id="UP001409585"/>
    </source>
</evidence>
<gene>
    <name evidence="1" type="ORF">GCM10025791_31650</name>
</gene>
<name>A0AAV3U5G6_9ALTE</name>
<organism evidence="1 2">
    <name type="scientific">Halioxenophilus aromaticivorans</name>
    <dbReference type="NCBI Taxonomy" id="1306992"/>
    <lineage>
        <taxon>Bacteria</taxon>
        <taxon>Pseudomonadati</taxon>
        <taxon>Pseudomonadota</taxon>
        <taxon>Gammaproteobacteria</taxon>
        <taxon>Alteromonadales</taxon>
        <taxon>Alteromonadaceae</taxon>
        <taxon>Halioxenophilus</taxon>
    </lineage>
</organism>
<evidence type="ECO:0000313" key="1">
    <source>
        <dbReference type="EMBL" id="GAA4949133.1"/>
    </source>
</evidence>
<comment type="caution">
    <text evidence="1">The sequence shown here is derived from an EMBL/GenBank/DDBJ whole genome shotgun (WGS) entry which is preliminary data.</text>
</comment>
<sequence>MFRSGDLYWVPAGAIAGLAGAEIKIHIFVANKADWDTIGGDGVQHEGFYPVYEDQQECEHASAINSSFTSFSGITQQHKSRQLF</sequence>
<proteinExistence type="predicted"/>
<dbReference type="AlphaFoldDB" id="A0AAV3U5G6"/>
<protein>
    <submittedName>
        <fullName evidence="1">Uncharacterized protein</fullName>
    </submittedName>
</protein>
<dbReference type="Proteomes" id="UP001409585">
    <property type="component" value="Unassembled WGS sequence"/>
</dbReference>
<dbReference type="SUPFAM" id="SSF51316">
    <property type="entry name" value="Mss4-like"/>
    <property type="match status" value="1"/>
</dbReference>
<accession>A0AAV3U5G6</accession>
<keyword evidence="2" id="KW-1185">Reference proteome</keyword>
<dbReference type="InterPro" id="IPR011057">
    <property type="entry name" value="Mss4-like_sf"/>
</dbReference>